<proteinExistence type="predicted"/>
<reference evidence="3 4" key="1">
    <citation type="submission" date="2019-04" db="EMBL/GenBank/DDBJ databases">
        <title>Friends and foes A comparative genomics studyof 23 Aspergillus species from section Flavi.</title>
        <authorList>
            <consortium name="DOE Joint Genome Institute"/>
            <person name="Kjaerbolling I."/>
            <person name="Vesth T."/>
            <person name="Frisvad J.C."/>
            <person name="Nybo J.L."/>
            <person name="Theobald S."/>
            <person name="Kildgaard S."/>
            <person name="Isbrandt T."/>
            <person name="Kuo A."/>
            <person name="Sato A."/>
            <person name="Lyhne E.K."/>
            <person name="Kogle M.E."/>
            <person name="Wiebenga A."/>
            <person name="Kun R.S."/>
            <person name="Lubbers R.J."/>
            <person name="Makela M.R."/>
            <person name="Barry K."/>
            <person name="Chovatia M."/>
            <person name="Clum A."/>
            <person name="Daum C."/>
            <person name="Haridas S."/>
            <person name="He G."/>
            <person name="LaButti K."/>
            <person name="Lipzen A."/>
            <person name="Mondo S."/>
            <person name="Riley R."/>
            <person name="Salamov A."/>
            <person name="Simmons B.A."/>
            <person name="Magnuson J.K."/>
            <person name="Henrissat B."/>
            <person name="Mortensen U.H."/>
            <person name="Larsen T.O."/>
            <person name="Devries R.P."/>
            <person name="Grigoriev I.V."/>
            <person name="Machida M."/>
            <person name="Baker S.E."/>
            <person name="Andersen M.R."/>
        </authorList>
    </citation>
    <scope>NUCLEOTIDE SEQUENCE [LARGE SCALE GENOMIC DNA]</scope>
    <source>
        <strain evidence="3 4">IBT 29228</strain>
    </source>
</reference>
<dbReference type="InterPro" id="IPR013149">
    <property type="entry name" value="ADH-like_C"/>
</dbReference>
<dbReference type="SUPFAM" id="SSF51735">
    <property type="entry name" value="NAD(P)-binding Rossmann-fold domains"/>
    <property type="match status" value="2"/>
</dbReference>
<feature type="domain" description="Ketoreductase" evidence="1">
    <location>
        <begin position="205"/>
        <end position="389"/>
    </location>
</feature>
<dbReference type="InterPro" id="IPR013968">
    <property type="entry name" value="PKS_KR"/>
</dbReference>
<dbReference type="GO" id="GO:0016491">
    <property type="term" value="F:oxidoreductase activity"/>
    <property type="evidence" value="ECO:0007669"/>
    <property type="project" value="InterPro"/>
</dbReference>
<gene>
    <name evidence="3" type="ORF">BDV26DRAFT_299044</name>
</gene>
<dbReference type="GO" id="GO:0004312">
    <property type="term" value="F:fatty acid synthase activity"/>
    <property type="evidence" value="ECO:0007669"/>
    <property type="project" value="TreeGrafter"/>
</dbReference>
<dbReference type="InterPro" id="IPR020843">
    <property type="entry name" value="ER"/>
</dbReference>
<keyword evidence="4" id="KW-1185">Reference proteome</keyword>
<dbReference type="InterPro" id="IPR057326">
    <property type="entry name" value="KR_dom"/>
</dbReference>
<dbReference type="AlphaFoldDB" id="A0A5N7AMV7"/>
<dbReference type="Gene3D" id="3.40.50.720">
    <property type="entry name" value="NAD(P)-binding Rossmann-like Domain"/>
    <property type="match status" value="1"/>
</dbReference>
<evidence type="ECO:0000259" key="2">
    <source>
        <dbReference type="SMART" id="SM00829"/>
    </source>
</evidence>
<evidence type="ECO:0000259" key="1">
    <source>
        <dbReference type="SMART" id="SM00822"/>
    </source>
</evidence>
<organism evidence="3 4">
    <name type="scientific">Aspergillus bertholletiae</name>
    <dbReference type="NCBI Taxonomy" id="1226010"/>
    <lineage>
        <taxon>Eukaryota</taxon>
        <taxon>Fungi</taxon>
        <taxon>Dikarya</taxon>
        <taxon>Ascomycota</taxon>
        <taxon>Pezizomycotina</taxon>
        <taxon>Eurotiomycetes</taxon>
        <taxon>Eurotiomycetidae</taxon>
        <taxon>Eurotiales</taxon>
        <taxon>Aspergillaceae</taxon>
        <taxon>Aspergillus</taxon>
        <taxon>Aspergillus subgen. Circumdati</taxon>
    </lineage>
</organism>
<dbReference type="PANTHER" id="PTHR43775">
    <property type="entry name" value="FATTY ACID SYNTHASE"/>
    <property type="match status" value="1"/>
</dbReference>
<dbReference type="CDD" id="cd05274">
    <property type="entry name" value="KR_FAS_SDR_x"/>
    <property type="match status" value="1"/>
</dbReference>
<evidence type="ECO:0000313" key="3">
    <source>
        <dbReference type="EMBL" id="KAE8371165.1"/>
    </source>
</evidence>
<dbReference type="CDD" id="cd05195">
    <property type="entry name" value="enoyl_red"/>
    <property type="match status" value="1"/>
</dbReference>
<dbReference type="SMART" id="SM00822">
    <property type="entry name" value="PKS_KR"/>
    <property type="match status" value="1"/>
</dbReference>
<dbReference type="Gene3D" id="3.90.180.10">
    <property type="entry name" value="Medium-chain alcohol dehydrogenases, catalytic domain"/>
    <property type="match status" value="2"/>
</dbReference>
<name>A0A5N7AMV7_9EURO</name>
<dbReference type="InterPro" id="IPR036291">
    <property type="entry name" value="NAD(P)-bd_dom_sf"/>
</dbReference>
<protein>
    <submittedName>
        <fullName evidence="3">KR domain-containing protein</fullName>
    </submittedName>
</protein>
<dbReference type="Proteomes" id="UP000326198">
    <property type="component" value="Unassembled WGS sequence"/>
</dbReference>
<dbReference type="PANTHER" id="PTHR43775:SF29">
    <property type="entry name" value="ASPERFURANONE POLYKETIDE SYNTHASE AFOG-RELATED"/>
    <property type="match status" value="1"/>
</dbReference>
<dbReference type="GO" id="GO:0006633">
    <property type="term" value="P:fatty acid biosynthetic process"/>
    <property type="evidence" value="ECO:0007669"/>
    <property type="project" value="TreeGrafter"/>
</dbReference>
<dbReference type="GO" id="GO:0044550">
    <property type="term" value="P:secondary metabolite biosynthetic process"/>
    <property type="evidence" value="ECO:0007669"/>
    <property type="project" value="TreeGrafter"/>
</dbReference>
<dbReference type="SMART" id="SM00829">
    <property type="entry name" value="PKS_ER"/>
    <property type="match status" value="1"/>
</dbReference>
<feature type="domain" description="Enoyl reductase (ER)" evidence="2">
    <location>
        <begin position="1"/>
        <end position="181"/>
    </location>
</feature>
<accession>A0A5N7AMV7</accession>
<dbReference type="EMBL" id="ML736466">
    <property type="protein sequence ID" value="KAE8371165.1"/>
    <property type="molecule type" value="Genomic_DNA"/>
</dbReference>
<dbReference type="OrthoDB" id="329835at2759"/>
<dbReference type="Pfam" id="PF00107">
    <property type="entry name" value="ADH_zinc_N"/>
    <property type="match status" value="1"/>
</dbReference>
<evidence type="ECO:0000313" key="4">
    <source>
        <dbReference type="Proteomes" id="UP000326198"/>
    </source>
</evidence>
<dbReference type="Pfam" id="PF08659">
    <property type="entry name" value="KR"/>
    <property type="match status" value="1"/>
</dbReference>
<dbReference type="InterPro" id="IPR050091">
    <property type="entry name" value="PKS_NRPS_Biosynth_Enz"/>
</dbReference>
<sequence>MELKMTATIPMIFCTAYYSFFNLGRLVLGETVLIHAAVGGVGQVAIMLANTVGADVFATVSTPEKKQFLMDTYGVEEERIFFSRDSFTKHIKKATNGEGVDVNSRLEMSRFDDNVSFSSVDLTDVYQKRPMVMKQLLSNVFKLFAKGLTRPVAPITSYSVSDVEMAFRSLQSGHVFGKSVIELQPDDLVKVYPPQKPQVHLPSEASYIVVGGSGGLGRNIADWLSQHGARHIVLLTRSGDNKSNVKRLIQRAESKGIIIAAPRCDISKEADARAAISMVQRDVPPVRCVIFGAMVLRDCLFENMQNDDYRAVIPPKVDGLWNLHKILRKVEQQLDFLVNLSSISGVIGNRGQAAYAAASSVNEVLDTLETQGLEEEELHALLAGAISGKMLDTCNGHCITSLEIEASSPTEQGPFWMVDPRFSHLVRAIIAAQVTSEGGYDDRQKTTAVPLATTICRSWRL</sequence>